<dbReference type="GO" id="GO:0017108">
    <property type="term" value="F:5'-flap endonuclease activity"/>
    <property type="evidence" value="ECO:0007669"/>
    <property type="project" value="UniProtKB-UniRule"/>
</dbReference>
<comment type="cofactor">
    <cofactor evidence="8">
        <name>Mg(2+)</name>
        <dbReference type="ChEBI" id="CHEBI:18420"/>
    </cofactor>
    <text evidence="8">Binds 2 Mg(2+) per subunit. Only one magnesium ion has a direct interaction with the protein, the other interactions are indirect.</text>
</comment>
<organism evidence="10 11">
    <name type="scientific">Acerihabitans arboris</name>
    <dbReference type="NCBI Taxonomy" id="2691583"/>
    <lineage>
        <taxon>Bacteria</taxon>
        <taxon>Pseudomonadati</taxon>
        <taxon>Pseudomonadota</taxon>
        <taxon>Gammaproteobacteria</taxon>
        <taxon>Enterobacterales</taxon>
        <taxon>Pectobacteriaceae</taxon>
        <taxon>Acerihabitans</taxon>
    </lineage>
</organism>
<gene>
    <name evidence="8 10" type="primary">xni</name>
    <name evidence="8" type="synonym">ygdG</name>
    <name evidence="10" type="ORF">GRH90_22670</name>
</gene>
<accession>A0A845SKU3</accession>
<feature type="region of interest" description="Interaction with DNA" evidence="8">
    <location>
        <begin position="184"/>
        <end position="189"/>
    </location>
</feature>
<feature type="binding site" evidence="8">
    <location>
        <position position="182"/>
    </location>
    <ligand>
        <name>K(+)</name>
        <dbReference type="ChEBI" id="CHEBI:29103"/>
    </ligand>
</feature>
<keyword evidence="7 8" id="KW-0238">DNA-binding</keyword>
<feature type="domain" description="5'-3' exonuclease" evidence="9">
    <location>
        <begin position="3"/>
        <end position="249"/>
    </location>
</feature>
<evidence type="ECO:0000259" key="9">
    <source>
        <dbReference type="SMART" id="SM00475"/>
    </source>
</evidence>
<reference evidence="10 11" key="2">
    <citation type="submission" date="2020-02" db="EMBL/GenBank/DDBJ databases">
        <title>The new genus of Enterobacteriales.</title>
        <authorList>
            <person name="Kim I.S."/>
        </authorList>
    </citation>
    <scope>NUCLEOTIDE SEQUENCE [LARGE SCALE GENOMIC DNA]</scope>
    <source>
        <strain evidence="10 11">SAP-6</strain>
    </source>
</reference>
<evidence type="ECO:0000313" key="11">
    <source>
        <dbReference type="Proteomes" id="UP000461443"/>
    </source>
</evidence>
<dbReference type="SUPFAM" id="SSF47807">
    <property type="entry name" value="5' to 3' exonuclease, C-terminal subdomain"/>
    <property type="match status" value="1"/>
</dbReference>
<evidence type="ECO:0000256" key="6">
    <source>
        <dbReference type="ARBA" id="ARBA00022958"/>
    </source>
</evidence>
<name>A0A845SKU3_9GAMM</name>
<dbReference type="CDD" id="cd09898">
    <property type="entry name" value="H3TH_53EXO"/>
    <property type="match status" value="1"/>
</dbReference>
<dbReference type="Gene3D" id="3.40.50.1010">
    <property type="entry name" value="5'-nuclease"/>
    <property type="match status" value="1"/>
</dbReference>
<keyword evidence="4 8" id="KW-0378">Hydrolase</keyword>
<dbReference type="InterPro" id="IPR020045">
    <property type="entry name" value="DNA_polI_H3TH"/>
</dbReference>
<comment type="cofactor">
    <cofactor evidence="8">
        <name>K(+)</name>
        <dbReference type="ChEBI" id="CHEBI:29103"/>
    </cofactor>
    <text evidence="8">Binds 1 K(+) per subunit. The potassium ion strongly increases the affinity for DNA.</text>
</comment>
<keyword evidence="6 8" id="KW-0630">Potassium</keyword>
<dbReference type="GO" id="GO:0030955">
    <property type="term" value="F:potassium ion binding"/>
    <property type="evidence" value="ECO:0007669"/>
    <property type="project" value="UniProtKB-UniRule"/>
</dbReference>
<feature type="binding site" evidence="8">
    <location>
        <position position="171"/>
    </location>
    <ligand>
        <name>K(+)</name>
        <dbReference type="ChEBI" id="CHEBI:29103"/>
    </ligand>
</feature>
<dbReference type="InterPro" id="IPR038969">
    <property type="entry name" value="FEN"/>
</dbReference>
<dbReference type="EMBL" id="WUBS01000019">
    <property type="protein sequence ID" value="NDL65540.1"/>
    <property type="molecule type" value="Genomic_DNA"/>
</dbReference>
<dbReference type="RefSeq" id="WP_162368249.1">
    <property type="nucleotide sequence ID" value="NZ_WUBS01000019.1"/>
</dbReference>
<feature type="binding site" evidence="8">
    <location>
        <position position="180"/>
    </location>
    <ligand>
        <name>K(+)</name>
        <dbReference type="ChEBI" id="CHEBI:29103"/>
    </ligand>
</feature>
<dbReference type="Gene3D" id="1.10.150.20">
    <property type="entry name" value="5' to 3' exonuclease, C-terminal subdomain"/>
    <property type="match status" value="1"/>
</dbReference>
<dbReference type="GO" id="GO:0000287">
    <property type="term" value="F:magnesium ion binding"/>
    <property type="evidence" value="ECO:0007669"/>
    <property type="project" value="UniProtKB-UniRule"/>
</dbReference>
<keyword evidence="1 8" id="KW-0540">Nuclease</keyword>
<dbReference type="Proteomes" id="UP000461443">
    <property type="component" value="Unassembled WGS sequence"/>
</dbReference>
<dbReference type="PANTHER" id="PTHR42646:SF2">
    <property type="entry name" value="5'-3' EXONUCLEASE FAMILY PROTEIN"/>
    <property type="match status" value="1"/>
</dbReference>
<keyword evidence="11" id="KW-1185">Reference proteome</keyword>
<dbReference type="FunFam" id="1.10.150.20:FF:000003">
    <property type="entry name" value="DNA polymerase I"/>
    <property type="match status" value="1"/>
</dbReference>
<dbReference type="Pfam" id="PF02739">
    <property type="entry name" value="5_3_exonuc_N"/>
    <property type="match status" value="1"/>
</dbReference>
<dbReference type="NCBIfam" id="NF007017">
    <property type="entry name" value="PRK09482.1"/>
    <property type="match status" value="1"/>
</dbReference>
<keyword evidence="5 8" id="KW-0460">Magnesium</keyword>
<dbReference type="InterPro" id="IPR002421">
    <property type="entry name" value="5-3_exonuclease"/>
</dbReference>
<dbReference type="EC" id="3.1.-.-" evidence="8"/>
<keyword evidence="2 8" id="KW-0479">Metal-binding</keyword>
<protein>
    <recommendedName>
        <fullName evidence="8">Flap endonuclease Xni</fullName>
        <shortName evidence="8">FEN</shortName>
        <ecNumber evidence="8">3.1.-.-</ecNumber>
    </recommendedName>
</protein>
<proteinExistence type="inferred from homology"/>
<evidence type="ECO:0000256" key="3">
    <source>
        <dbReference type="ARBA" id="ARBA00022759"/>
    </source>
</evidence>
<dbReference type="SUPFAM" id="SSF88723">
    <property type="entry name" value="PIN domain-like"/>
    <property type="match status" value="1"/>
</dbReference>
<comment type="function">
    <text evidence="8">Has flap endonuclease activity. During DNA replication, flap endonucleases cleave the 5'-overhanging flap structure that is generated by displacement synthesis when DNA polymerase encounters the 5'-end of a downstream Okazaki fragment.</text>
</comment>
<dbReference type="InterPro" id="IPR036279">
    <property type="entry name" value="5-3_exonuclease_C_sf"/>
</dbReference>
<evidence type="ECO:0000256" key="1">
    <source>
        <dbReference type="ARBA" id="ARBA00022722"/>
    </source>
</evidence>
<comment type="caution">
    <text evidence="10">The sequence shown here is derived from an EMBL/GenBank/DDBJ whole genome shotgun (WGS) entry which is preliminary data.</text>
</comment>
<comment type="similarity">
    <text evidence="8">Belongs to the Xni family.</text>
</comment>
<dbReference type="HAMAP" id="MF_01192">
    <property type="entry name" value="Xni"/>
    <property type="match status" value="1"/>
</dbReference>
<feature type="binding site" evidence="8">
    <location>
        <position position="172"/>
    </location>
    <ligand>
        <name>K(+)</name>
        <dbReference type="ChEBI" id="CHEBI:29103"/>
    </ligand>
</feature>
<evidence type="ECO:0000256" key="8">
    <source>
        <dbReference type="HAMAP-Rule" id="MF_01192"/>
    </source>
</evidence>
<feature type="binding site" evidence="8">
    <location>
        <position position="185"/>
    </location>
    <ligand>
        <name>K(+)</name>
        <dbReference type="ChEBI" id="CHEBI:29103"/>
    </ligand>
</feature>
<dbReference type="GO" id="GO:0003677">
    <property type="term" value="F:DNA binding"/>
    <property type="evidence" value="ECO:0007669"/>
    <property type="project" value="UniProtKB-UniRule"/>
</dbReference>
<evidence type="ECO:0000256" key="7">
    <source>
        <dbReference type="ARBA" id="ARBA00023125"/>
    </source>
</evidence>
<evidence type="ECO:0000256" key="2">
    <source>
        <dbReference type="ARBA" id="ARBA00022723"/>
    </source>
</evidence>
<keyword evidence="3 8" id="KW-0255">Endonuclease</keyword>
<evidence type="ECO:0000256" key="4">
    <source>
        <dbReference type="ARBA" id="ARBA00022801"/>
    </source>
</evidence>
<dbReference type="InterPro" id="IPR022895">
    <property type="entry name" value="Xni"/>
</dbReference>
<dbReference type="InterPro" id="IPR008918">
    <property type="entry name" value="HhH2"/>
</dbReference>
<evidence type="ECO:0000256" key="5">
    <source>
        <dbReference type="ARBA" id="ARBA00022842"/>
    </source>
</evidence>
<dbReference type="InterPro" id="IPR020046">
    <property type="entry name" value="5-3_exonucl_a-hlix_arch_N"/>
</dbReference>
<dbReference type="SMART" id="SM00475">
    <property type="entry name" value="53EXOc"/>
    <property type="match status" value="1"/>
</dbReference>
<sequence>MSVHLLIVDALNLIRRIHAVQGASCAPACGHALHQLLMHSEPTHAVAVFDDDERHDSWRHQRLPGYKGGRSPMPDDLHALLPVIKQSFAQAGVPSWQLAGYEADDIAATLARKVAVAGHRVTLVSTDKGYCQLLSPSIQIRDYFQKRWLDLPFVTNTFGVQPQQLTDYWGLAGISGSKIPGVTGIGPKTAAQLIGQAGSLTALYQQLDQVGKWRARLEQQREMAFICQQVATLDTGIHLAGNLQQLRLPAAG</sequence>
<dbReference type="InterPro" id="IPR029060">
    <property type="entry name" value="PIN-like_dom_sf"/>
</dbReference>
<dbReference type="AlphaFoldDB" id="A0A845SKU3"/>
<dbReference type="GO" id="GO:0008409">
    <property type="term" value="F:5'-3' exonuclease activity"/>
    <property type="evidence" value="ECO:0007669"/>
    <property type="project" value="InterPro"/>
</dbReference>
<dbReference type="Pfam" id="PF01367">
    <property type="entry name" value="5_3_exonuc"/>
    <property type="match status" value="1"/>
</dbReference>
<dbReference type="CDD" id="cd09859">
    <property type="entry name" value="PIN_53EXO"/>
    <property type="match status" value="1"/>
</dbReference>
<feature type="binding site" evidence="8">
    <location>
        <position position="104"/>
    </location>
    <ligand>
        <name>Mg(2+)</name>
        <dbReference type="ChEBI" id="CHEBI:18420"/>
    </ligand>
</feature>
<reference evidence="10 11" key="1">
    <citation type="submission" date="2019-12" db="EMBL/GenBank/DDBJ databases">
        <authorList>
            <person name="Lee S.D."/>
        </authorList>
    </citation>
    <scope>NUCLEOTIDE SEQUENCE [LARGE SCALE GENOMIC DNA]</scope>
    <source>
        <strain evidence="10 11">SAP-6</strain>
    </source>
</reference>
<dbReference type="GO" id="GO:0033567">
    <property type="term" value="P:DNA replication, Okazaki fragment processing"/>
    <property type="evidence" value="ECO:0007669"/>
    <property type="project" value="UniProtKB-UniRule"/>
</dbReference>
<dbReference type="SMART" id="SM00279">
    <property type="entry name" value="HhH2"/>
    <property type="match status" value="1"/>
</dbReference>
<dbReference type="PANTHER" id="PTHR42646">
    <property type="entry name" value="FLAP ENDONUCLEASE XNI"/>
    <property type="match status" value="1"/>
</dbReference>
<evidence type="ECO:0000313" key="10">
    <source>
        <dbReference type="EMBL" id="NDL65540.1"/>
    </source>
</evidence>